<evidence type="ECO:0000313" key="3">
    <source>
        <dbReference type="Proteomes" id="UP001589747"/>
    </source>
</evidence>
<feature type="transmembrane region" description="Helical" evidence="1">
    <location>
        <begin position="6"/>
        <end position="23"/>
    </location>
</feature>
<proteinExistence type="predicted"/>
<accession>A0ABV5KGQ8</accession>
<keyword evidence="1" id="KW-0812">Transmembrane</keyword>
<sequence length="140" mass="15924">MSILWIVGLTVVFGFNLAVYLRLNAKKTKIIGSLFNAVEQMRPNQATEAVLLVDPHLAADTESHIAQLPPGWVILFNGPEWLYAIKRRKWGQRCLLAQQVLGERKLNLLKGQMAIMKRDERYTQFYEIAPLIKFKSGQGA</sequence>
<name>A0ABV5KGQ8_9BACL</name>
<keyword evidence="3" id="KW-1185">Reference proteome</keyword>
<reference evidence="2 3" key="1">
    <citation type="submission" date="2024-09" db="EMBL/GenBank/DDBJ databases">
        <authorList>
            <person name="Sun Q."/>
            <person name="Mori K."/>
        </authorList>
    </citation>
    <scope>NUCLEOTIDE SEQUENCE [LARGE SCALE GENOMIC DNA]</scope>
    <source>
        <strain evidence="2 3">TISTR 2452</strain>
    </source>
</reference>
<evidence type="ECO:0000313" key="2">
    <source>
        <dbReference type="EMBL" id="MFB9324410.1"/>
    </source>
</evidence>
<evidence type="ECO:0000256" key="1">
    <source>
        <dbReference type="SAM" id="Phobius"/>
    </source>
</evidence>
<protein>
    <submittedName>
        <fullName evidence="2">Uncharacterized protein</fullName>
    </submittedName>
</protein>
<organism evidence="2 3">
    <name type="scientific">Paenibacillus aurantiacus</name>
    <dbReference type="NCBI Taxonomy" id="1936118"/>
    <lineage>
        <taxon>Bacteria</taxon>
        <taxon>Bacillati</taxon>
        <taxon>Bacillota</taxon>
        <taxon>Bacilli</taxon>
        <taxon>Bacillales</taxon>
        <taxon>Paenibacillaceae</taxon>
        <taxon>Paenibacillus</taxon>
    </lineage>
</organism>
<gene>
    <name evidence="2" type="ORF">ACFFSY_00450</name>
</gene>
<comment type="caution">
    <text evidence="2">The sequence shown here is derived from an EMBL/GenBank/DDBJ whole genome shotgun (WGS) entry which is preliminary data.</text>
</comment>
<keyword evidence="1" id="KW-1133">Transmembrane helix</keyword>
<keyword evidence="1" id="KW-0472">Membrane</keyword>
<dbReference type="Proteomes" id="UP001589747">
    <property type="component" value="Unassembled WGS sequence"/>
</dbReference>
<dbReference type="EMBL" id="JBHMDO010000002">
    <property type="protein sequence ID" value="MFB9324410.1"/>
    <property type="molecule type" value="Genomic_DNA"/>
</dbReference>
<dbReference type="RefSeq" id="WP_377488261.1">
    <property type="nucleotide sequence ID" value="NZ_JBHMDO010000002.1"/>
</dbReference>